<protein>
    <submittedName>
        <fullName evidence="1">Uncharacterized protein</fullName>
    </submittedName>
</protein>
<accession>A0A165Q2U9</accession>
<dbReference type="Proteomes" id="UP000076761">
    <property type="component" value="Unassembled WGS sequence"/>
</dbReference>
<gene>
    <name evidence="1" type="ORF">NEOLEDRAFT_1150430</name>
</gene>
<organism evidence="1 2">
    <name type="scientific">Neolentinus lepideus HHB14362 ss-1</name>
    <dbReference type="NCBI Taxonomy" id="1314782"/>
    <lineage>
        <taxon>Eukaryota</taxon>
        <taxon>Fungi</taxon>
        <taxon>Dikarya</taxon>
        <taxon>Basidiomycota</taxon>
        <taxon>Agaricomycotina</taxon>
        <taxon>Agaricomycetes</taxon>
        <taxon>Gloeophyllales</taxon>
        <taxon>Gloeophyllaceae</taxon>
        <taxon>Neolentinus</taxon>
    </lineage>
</organism>
<name>A0A165Q2U9_9AGAM</name>
<dbReference type="EMBL" id="KV425602">
    <property type="protein sequence ID" value="KZT21841.1"/>
    <property type="molecule type" value="Genomic_DNA"/>
</dbReference>
<reference evidence="1 2" key="1">
    <citation type="journal article" date="2016" name="Mol. Biol. Evol.">
        <title>Comparative Genomics of Early-Diverging Mushroom-Forming Fungi Provides Insights into the Origins of Lignocellulose Decay Capabilities.</title>
        <authorList>
            <person name="Nagy L.G."/>
            <person name="Riley R."/>
            <person name="Tritt A."/>
            <person name="Adam C."/>
            <person name="Daum C."/>
            <person name="Floudas D."/>
            <person name="Sun H."/>
            <person name="Yadav J.S."/>
            <person name="Pangilinan J."/>
            <person name="Larsson K.H."/>
            <person name="Matsuura K."/>
            <person name="Barry K."/>
            <person name="Labutti K."/>
            <person name="Kuo R."/>
            <person name="Ohm R.A."/>
            <person name="Bhattacharya S.S."/>
            <person name="Shirouzu T."/>
            <person name="Yoshinaga Y."/>
            <person name="Martin F.M."/>
            <person name="Grigoriev I.V."/>
            <person name="Hibbett D.S."/>
        </authorList>
    </citation>
    <scope>NUCLEOTIDE SEQUENCE [LARGE SCALE GENOMIC DNA]</scope>
    <source>
        <strain evidence="1 2">HHB14362 ss-1</strain>
    </source>
</reference>
<evidence type="ECO:0000313" key="1">
    <source>
        <dbReference type="EMBL" id="KZT21841.1"/>
    </source>
</evidence>
<keyword evidence="2" id="KW-1185">Reference proteome</keyword>
<sequence length="171" mass="19235">MDGEVCGERWQRRSFSQERWRWMAMGSDDDDDDDGSPEKLRPISLQCVHRTPSQQGRTYNLQLRPSDICASTGVGDIEYQRVEAMSTRPVHMQSEVDGQLCMPILVYGEVVGREKENCGSKDCHKPLLKTRVRALGVVGYHARLALRSMREGTGSIPVVSMNVQVLKKATP</sequence>
<dbReference type="AlphaFoldDB" id="A0A165Q2U9"/>
<proteinExistence type="predicted"/>
<evidence type="ECO:0000313" key="2">
    <source>
        <dbReference type="Proteomes" id="UP000076761"/>
    </source>
</evidence>
<dbReference type="InParanoid" id="A0A165Q2U9"/>